<proteinExistence type="predicted"/>
<protein>
    <recommendedName>
        <fullName evidence="4">CHAT domain-containing protein</fullName>
    </recommendedName>
</protein>
<dbReference type="STRING" id="1179773.BN6_29160"/>
<dbReference type="HOGENOM" id="CLU_256426_0_0_11"/>
<sequence>MPILRLADDLDPTSTAGAVRWTLHSDTGADLGSHVCAVDDGVRGVERALALFEGTAGTPDGRSEVPANTIATTGRWVRDAVLGPLAGVLRNSGEPVVVELPVRHSALAALPLELALAGDDGVPPPVVFRLLPENERVPPAEAGSGALRVLAVLCAPPGSPGLGTWRERRMLTELAHRHGSGVELTVLQYGVTVESLTACAADDRGWDVIHFGGHGDSGHLAFDDRAGGVRNVTSTELATAFAPLRGRVGLVVAAACHSAAEALAGLRLSFGMAAERASTSRYRAEDGSVASVLATALDTTVIAFRHPLDDAYAIEFCGQFYRQAVDHGTDFAAAARAAFVAARPLLRHPALGMPVTMSSSSAPQRLRPLTAGAPATGPLAAGTVFAGRAGVLTEAARLVTGPVPSPVLTLAGPPGVGTSACAGELVTARADRFDHVIRHVVRREGHDGESAFAALVVAFDDAVDGAELGRLFGGPDGSRAAFTWLADIAARRRLLLVLDDVDPLLDADGRWNDPRWRAFVSAITGQSGHGRVVLTARQPVHEHDAHTIPVPLLTQDEALLLLRELPHFGTLLRRTAAEDRKSITDLLRRILVLAEGRPYPLLLAEAAAGSVHSLAAFVHGARPGDTGLATDTAMWVDRVFAGLPEHQQALLVVIHNLAEYDRNDEVAGAVLDVVDHLAAHLDEEQGSASEKPALAVNPVDVRPAAAELVRAGLLQEIGTAPKQYRLPIAVAGVCDAVAGESARDQVRVAAVLWWRGVLRSAVTRDHRVLDANRQAQALVAMVPYLADSDIDSALRAAEHGITLAPAYRTAARLHEPVEALNAGPGANTTANIVLARLFMHLAPDHAADRLRELYFRFTAAREPRAALVAGFHLIELTRRRGRWTAELVELADSLPELSDEAGLGPWSAVSQRARRAEVWFETGRRAEAARELEAVERLLPNLPAFTGRNESTTPDSVRVGVTQLRRNIEFRSSEWERALESNAALLAGQLALKADLTTLAKTKFNDHEPLRRLSRLPEAEVLLLRCARTFRQAGETTMLAAVYGALGDVARDRGDPRAALLHLRDALRYAYRVGDLELIVITHVKLGHIYLVPENNSPLHAHAHLIAGVALSEAASRDHRDPLRTDAEALHGLPAGGIPEPGAVARLIDAPRRDVTRVWQRAGVTADHLTAATGHTVTADWAAADIAKMTTLLEEATGLTDPLKDEQRRHEAEDDIGTAGDRGSPPKEELCGWCERPVAGKHEEGCIAVPRGGAR</sequence>
<evidence type="ECO:0000313" key="2">
    <source>
        <dbReference type="EMBL" id="CCH30226.1"/>
    </source>
</evidence>
<evidence type="ECO:0000313" key="3">
    <source>
        <dbReference type="Proteomes" id="UP000006281"/>
    </source>
</evidence>
<dbReference type="Gene3D" id="1.25.40.10">
    <property type="entry name" value="Tetratricopeptide repeat domain"/>
    <property type="match status" value="1"/>
</dbReference>
<dbReference type="OrthoDB" id="3881650at2"/>
<gene>
    <name evidence="2" type="ordered locus">BN6_29160</name>
</gene>
<name>K0JW32_SACES</name>
<organism evidence="2 3">
    <name type="scientific">Saccharothrix espanaensis (strain ATCC 51144 / DSM 44229 / JCM 9112 / NBRC 15066 / NRRL 15764)</name>
    <dbReference type="NCBI Taxonomy" id="1179773"/>
    <lineage>
        <taxon>Bacteria</taxon>
        <taxon>Bacillati</taxon>
        <taxon>Actinomycetota</taxon>
        <taxon>Actinomycetes</taxon>
        <taxon>Pseudonocardiales</taxon>
        <taxon>Pseudonocardiaceae</taxon>
        <taxon>Saccharothrix</taxon>
    </lineage>
</organism>
<dbReference type="InterPro" id="IPR027417">
    <property type="entry name" value="P-loop_NTPase"/>
</dbReference>
<dbReference type="EMBL" id="HE804045">
    <property type="protein sequence ID" value="CCH30226.1"/>
    <property type="molecule type" value="Genomic_DNA"/>
</dbReference>
<dbReference type="SUPFAM" id="SSF52540">
    <property type="entry name" value="P-loop containing nucleoside triphosphate hydrolases"/>
    <property type="match status" value="1"/>
</dbReference>
<accession>K0JW32</accession>
<dbReference type="AlphaFoldDB" id="K0JW32"/>
<dbReference type="KEGG" id="sesp:BN6_29160"/>
<dbReference type="RefSeq" id="WP_015100338.1">
    <property type="nucleotide sequence ID" value="NC_019673.1"/>
</dbReference>
<dbReference type="Gene3D" id="3.40.50.300">
    <property type="entry name" value="P-loop containing nucleotide triphosphate hydrolases"/>
    <property type="match status" value="1"/>
</dbReference>
<dbReference type="PATRIC" id="fig|1179773.3.peg.2907"/>
<dbReference type="InterPro" id="IPR011990">
    <property type="entry name" value="TPR-like_helical_dom_sf"/>
</dbReference>
<dbReference type="SUPFAM" id="SSF48452">
    <property type="entry name" value="TPR-like"/>
    <property type="match status" value="1"/>
</dbReference>
<feature type="region of interest" description="Disordered" evidence="1">
    <location>
        <begin position="1198"/>
        <end position="1229"/>
    </location>
</feature>
<dbReference type="Proteomes" id="UP000006281">
    <property type="component" value="Chromosome"/>
</dbReference>
<evidence type="ECO:0000256" key="1">
    <source>
        <dbReference type="SAM" id="MobiDB-lite"/>
    </source>
</evidence>
<keyword evidence="3" id="KW-1185">Reference proteome</keyword>
<dbReference type="eggNOG" id="COG3903">
    <property type="taxonomic scope" value="Bacteria"/>
</dbReference>
<feature type="compositionally biased region" description="Basic and acidic residues" evidence="1">
    <location>
        <begin position="1202"/>
        <end position="1212"/>
    </location>
</feature>
<evidence type="ECO:0008006" key="4">
    <source>
        <dbReference type="Google" id="ProtNLM"/>
    </source>
</evidence>
<reference evidence="2 3" key="1">
    <citation type="journal article" date="2012" name="BMC Genomics">
        <title>Complete genome sequence of Saccharothrix espanaensis DSM 44229T and comparison to the other completely sequenced Pseudonocardiaceae.</title>
        <authorList>
            <person name="Strobel T."/>
            <person name="Al-Dilaimi A."/>
            <person name="Blom J."/>
            <person name="Gessner A."/>
            <person name="Kalinowski J."/>
            <person name="Luzhetska M."/>
            <person name="Puhler A."/>
            <person name="Szczepanowski R."/>
            <person name="Bechthold A."/>
            <person name="Ruckert C."/>
        </authorList>
    </citation>
    <scope>NUCLEOTIDE SEQUENCE [LARGE SCALE GENOMIC DNA]</scope>
    <source>
        <strain evidence="3">ATCC 51144 / DSM 44229 / JCM 9112 / NBRC 15066 / NRRL 15764</strain>
    </source>
</reference>